<organism evidence="2">
    <name type="scientific">Haptolina ericina</name>
    <dbReference type="NCBI Taxonomy" id="156174"/>
    <lineage>
        <taxon>Eukaryota</taxon>
        <taxon>Haptista</taxon>
        <taxon>Haptophyta</taxon>
        <taxon>Prymnesiophyceae</taxon>
        <taxon>Prymnesiales</taxon>
        <taxon>Prymnesiaceae</taxon>
        <taxon>Haptolina</taxon>
    </lineage>
</organism>
<feature type="coiled-coil region" evidence="1">
    <location>
        <begin position="119"/>
        <end position="146"/>
    </location>
</feature>
<keyword evidence="1" id="KW-0175">Coiled coil</keyword>
<reference evidence="2" key="1">
    <citation type="submission" date="2021-01" db="EMBL/GenBank/DDBJ databases">
        <authorList>
            <person name="Corre E."/>
            <person name="Pelletier E."/>
            <person name="Niang G."/>
            <person name="Scheremetjew M."/>
            <person name="Finn R."/>
            <person name="Kale V."/>
            <person name="Holt S."/>
            <person name="Cochrane G."/>
            <person name="Meng A."/>
            <person name="Brown T."/>
            <person name="Cohen L."/>
        </authorList>
    </citation>
    <scope>NUCLEOTIDE SEQUENCE</scope>
    <source>
        <strain evidence="2">CCMP281</strain>
    </source>
</reference>
<evidence type="ECO:0000256" key="1">
    <source>
        <dbReference type="SAM" id="Coils"/>
    </source>
</evidence>
<protein>
    <submittedName>
        <fullName evidence="2">Uncharacterized protein</fullName>
    </submittedName>
</protein>
<name>A0A7S3ATI7_9EUKA</name>
<dbReference type="AlphaFoldDB" id="A0A7S3ATI7"/>
<sequence length="499" mass="54825">MAGAEVERMRVLTELVMATAAAEEQQLATSMGKADSPVTAQTGDPPATVGVLRLELAVAKAAVEAERGALSKHVGAEVEVTLASCLASQFISMGLQRHVAALELKAALQYEQRKWMPKLSAATVEKQMLQAEKQTLQEQLWAMKAKVSGLEVMAEQSADELVVAVLAAKEQQATFEAAAAAAAEQQHVALEMERERAVHALADTMTTCILSQCVAAVEQEHLTLEVERWKAAAEAISAQISSEQQLIALETERQWAARELEAAKEAEVQRVASELTAASEGQLSIEKAGRQRAERELAVATEHKLAALEMERQVAKVNLEQAAELQRVAVEAERHWADTELAKAAEKLKAAVEEERQRAEKELVAAAENQRAAVEAERQRSAREMAAEKLTAEQQLAAALGTLEKMHSAELDRWQTEHVARARAEAHVATLTEQQEEMRLLQEELTKQARQLKEQLEAAAQEKEDALVLQRMDLLKEGRHARKELEAEINKLKASARQK</sequence>
<gene>
    <name evidence="2" type="ORF">HERI1096_LOCUS15523</name>
</gene>
<accession>A0A7S3ATI7</accession>
<proteinExistence type="predicted"/>
<feature type="coiled-coil region" evidence="1">
    <location>
        <begin position="305"/>
        <end position="384"/>
    </location>
</feature>
<evidence type="ECO:0000313" key="2">
    <source>
        <dbReference type="EMBL" id="CAE0114838.1"/>
    </source>
</evidence>
<dbReference type="EMBL" id="HBHX01027787">
    <property type="protein sequence ID" value="CAE0114838.1"/>
    <property type="molecule type" value="Transcribed_RNA"/>
</dbReference>
<feature type="coiled-coil region" evidence="1">
    <location>
        <begin position="424"/>
        <end position="495"/>
    </location>
</feature>